<evidence type="ECO:0000259" key="1">
    <source>
        <dbReference type="PROSITE" id="PS50883"/>
    </source>
</evidence>
<dbReference type="InterPro" id="IPR050706">
    <property type="entry name" value="Cyclic-di-GMP_PDE-like"/>
</dbReference>
<dbReference type="PANTHER" id="PTHR33121:SF70">
    <property type="entry name" value="SIGNALING PROTEIN YKOW"/>
    <property type="match status" value="1"/>
</dbReference>
<dbReference type="PROSITE" id="PS50883">
    <property type="entry name" value="EAL"/>
    <property type="match status" value="1"/>
</dbReference>
<gene>
    <name evidence="2" type="ORF">MNBD_GAMMA02-1014</name>
</gene>
<dbReference type="CDD" id="cd01948">
    <property type="entry name" value="EAL"/>
    <property type="match status" value="1"/>
</dbReference>
<dbReference type="InterPro" id="IPR001633">
    <property type="entry name" value="EAL_dom"/>
</dbReference>
<dbReference type="Pfam" id="PF00563">
    <property type="entry name" value="EAL"/>
    <property type="match status" value="1"/>
</dbReference>
<dbReference type="Gene3D" id="3.20.20.450">
    <property type="entry name" value="EAL domain"/>
    <property type="match status" value="1"/>
</dbReference>
<name>A0A3B0VTN4_9ZZZZ</name>
<dbReference type="InterPro" id="IPR035919">
    <property type="entry name" value="EAL_sf"/>
</dbReference>
<accession>A0A3B0VTN4</accession>
<dbReference type="PANTHER" id="PTHR33121">
    <property type="entry name" value="CYCLIC DI-GMP PHOSPHODIESTERASE PDEF"/>
    <property type="match status" value="1"/>
</dbReference>
<feature type="domain" description="EAL" evidence="1">
    <location>
        <begin position="1"/>
        <end position="216"/>
    </location>
</feature>
<dbReference type="SUPFAM" id="SSF141868">
    <property type="entry name" value="EAL domain-like"/>
    <property type="match status" value="1"/>
</dbReference>
<reference evidence="2" key="1">
    <citation type="submission" date="2018-06" db="EMBL/GenBank/DDBJ databases">
        <authorList>
            <person name="Zhirakovskaya E."/>
        </authorList>
    </citation>
    <scope>NUCLEOTIDE SEQUENCE</scope>
</reference>
<sequence>MDSNREVVCFESLIRIFNDQQTLYPDEFIPVAEDTDLIQPVGRWVISHACLKIMDTQHNISVNVSSKQFHQQGFIMYIDQIMKHFNIADGRLTIELTEGVAVGNLNEIQYKFQRLKDMGILIAIDDFGTGYSSLEYLRRLPIDYLKIDKSFVSDLTENNSSQVIIETIISMAKHLNLQTVAEGVETEAQFEILKSIGCDLFQGYLFGKPGDLMTIQ</sequence>
<protein>
    <submittedName>
        <fullName evidence="2">Diguanylate cyclase/phosphodiesterase (GGDEF &amp; EAL domains) with PAS/PAC sensor(S)</fullName>
    </submittedName>
</protein>
<dbReference type="GO" id="GO:0071111">
    <property type="term" value="F:cyclic-guanylate-specific phosphodiesterase activity"/>
    <property type="evidence" value="ECO:0007669"/>
    <property type="project" value="InterPro"/>
</dbReference>
<organism evidence="2">
    <name type="scientific">hydrothermal vent metagenome</name>
    <dbReference type="NCBI Taxonomy" id="652676"/>
    <lineage>
        <taxon>unclassified sequences</taxon>
        <taxon>metagenomes</taxon>
        <taxon>ecological metagenomes</taxon>
    </lineage>
</organism>
<dbReference type="SMART" id="SM00052">
    <property type="entry name" value="EAL"/>
    <property type="match status" value="1"/>
</dbReference>
<dbReference type="EMBL" id="UOFA01000020">
    <property type="protein sequence ID" value="VAW43730.1"/>
    <property type="molecule type" value="Genomic_DNA"/>
</dbReference>
<proteinExistence type="predicted"/>
<dbReference type="AlphaFoldDB" id="A0A3B0VTN4"/>
<evidence type="ECO:0000313" key="2">
    <source>
        <dbReference type="EMBL" id="VAW43730.1"/>
    </source>
</evidence>